<proteinExistence type="predicted"/>
<sequence length="38" mass="3748">MNDDDNDDGGGGGGGNKRGQWTGNGTLRAKPGLVEGSS</sequence>
<dbReference type="EMBL" id="KL648070">
    <property type="protein sequence ID" value="KEY72522.1"/>
    <property type="molecule type" value="Genomic_DNA"/>
</dbReference>
<organism evidence="2 3">
    <name type="scientific">Stachybotrys chartarum (strain CBS 109288 / IBT 7711)</name>
    <name type="common">Toxic black mold</name>
    <name type="synonym">Stilbospora chartarum</name>
    <dbReference type="NCBI Taxonomy" id="1280523"/>
    <lineage>
        <taxon>Eukaryota</taxon>
        <taxon>Fungi</taxon>
        <taxon>Dikarya</taxon>
        <taxon>Ascomycota</taxon>
        <taxon>Pezizomycotina</taxon>
        <taxon>Sordariomycetes</taxon>
        <taxon>Hypocreomycetidae</taxon>
        <taxon>Hypocreales</taxon>
        <taxon>Stachybotryaceae</taxon>
        <taxon>Stachybotrys</taxon>
    </lineage>
</organism>
<gene>
    <name evidence="2" type="ORF">S7711_10968</name>
</gene>
<protein>
    <submittedName>
        <fullName evidence="2">Uncharacterized protein</fullName>
    </submittedName>
</protein>
<evidence type="ECO:0000313" key="2">
    <source>
        <dbReference type="EMBL" id="KEY72522.1"/>
    </source>
</evidence>
<feature type="region of interest" description="Disordered" evidence="1">
    <location>
        <begin position="1"/>
        <end position="38"/>
    </location>
</feature>
<dbReference type="Proteomes" id="UP000028045">
    <property type="component" value="Unassembled WGS sequence"/>
</dbReference>
<accession>A0A084B4P3</accession>
<dbReference type="HOGENOM" id="CLU_3335885_0_0_1"/>
<reference evidence="2 3" key="1">
    <citation type="journal article" date="2014" name="BMC Genomics">
        <title>Comparative genome sequencing reveals chemotype-specific gene clusters in the toxigenic black mold Stachybotrys.</title>
        <authorList>
            <person name="Semeiks J."/>
            <person name="Borek D."/>
            <person name="Otwinowski Z."/>
            <person name="Grishin N.V."/>
        </authorList>
    </citation>
    <scope>NUCLEOTIDE SEQUENCE [LARGE SCALE GENOMIC DNA]</scope>
    <source>
        <strain evidence="3">CBS 109288 / IBT 7711</strain>
    </source>
</reference>
<keyword evidence="3" id="KW-1185">Reference proteome</keyword>
<name>A0A084B4P3_STACB</name>
<dbReference type="AlphaFoldDB" id="A0A084B4P3"/>
<evidence type="ECO:0000313" key="3">
    <source>
        <dbReference type="Proteomes" id="UP000028045"/>
    </source>
</evidence>
<evidence type="ECO:0000256" key="1">
    <source>
        <dbReference type="SAM" id="MobiDB-lite"/>
    </source>
</evidence>